<sequence length="480" mass="53501">MPPPASPSALEAERRGIIEVDRLLQELERNLEGARSSLEQQEALLAQLKVYGRNVKLAGPIFTKKGIEVLSKYGLDNDSLSTSHEALRCLANAFLLNEPSRQTFVDLGFAPKAAQRLEADNRDDEFLISRILFLLTYDTKISFEELVEQNELTGSINKHIARHAKNIADTQRSTSQIDPMESAAMAETLKLLFNITFYYPSLIPRFTPAIERLIDLLLHYPLPTPPLQPPLTHMINALLNLDLEAAEKSTATSSEAKNTPLFPEANPEKVVDRLISVFDKALRDQPESDLDEVAAPLCTLIRRAYELANSQVKTRMRRMLLPQEKDRDQPLGKGDSLSSHLLRMSCSPALPMLRENISSLLFELSDKDANKFVRNIGYGYASGFLTSHNIEIPGDATEANSIGNEGELRGTTNINPVTGQRLSAEGRDGPGGPEMSEEEKEREAERLFVLFERLRATGVVDVKNPVQQAVDEGRFEELPD</sequence>
<dbReference type="Pfam" id="PF10165">
    <property type="entry name" value="Ric8"/>
    <property type="match status" value="1"/>
</dbReference>
<dbReference type="Proteomes" id="UP000309340">
    <property type="component" value="Unassembled WGS sequence"/>
</dbReference>
<proteinExistence type="inferred from homology"/>
<dbReference type="GO" id="GO:0007186">
    <property type="term" value="P:G protein-coupled receptor signaling pathway"/>
    <property type="evidence" value="ECO:0007669"/>
    <property type="project" value="TreeGrafter"/>
</dbReference>
<dbReference type="PANTHER" id="PTHR12425">
    <property type="entry name" value="SYNEMBRYN"/>
    <property type="match status" value="1"/>
</dbReference>
<keyword evidence="7" id="KW-1185">Reference proteome</keyword>
<evidence type="ECO:0000256" key="5">
    <source>
        <dbReference type="SAM" id="MobiDB-lite"/>
    </source>
</evidence>
<comment type="caution">
    <text evidence="6">The sequence shown here is derived from an EMBL/GenBank/DDBJ whole genome shotgun (WGS) entry which is preliminary data.</text>
</comment>
<keyword evidence="3" id="KW-0143">Chaperone</keyword>
<dbReference type="SUPFAM" id="SSF48371">
    <property type="entry name" value="ARM repeat"/>
    <property type="match status" value="1"/>
</dbReference>
<reference evidence="6 7" key="1">
    <citation type="submission" date="2017-03" db="EMBL/GenBank/DDBJ databases">
        <title>Genomes of endolithic fungi from Antarctica.</title>
        <authorList>
            <person name="Coleine C."/>
            <person name="Masonjones S."/>
            <person name="Stajich J.E."/>
        </authorList>
    </citation>
    <scope>NUCLEOTIDE SEQUENCE [LARGE SCALE GENOMIC DNA]</scope>
    <source>
        <strain evidence="6 7">CCFEE 5184</strain>
    </source>
</reference>
<keyword evidence="2" id="KW-0344">Guanine-nucleotide releasing factor</keyword>
<feature type="compositionally biased region" description="Polar residues" evidence="5">
    <location>
        <begin position="410"/>
        <end position="421"/>
    </location>
</feature>
<comment type="similarity">
    <text evidence="1">Belongs to the synembryn family.</text>
</comment>
<keyword evidence="4" id="KW-0175">Coiled coil</keyword>
<evidence type="ECO:0000256" key="4">
    <source>
        <dbReference type="SAM" id="Coils"/>
    </source>
</evidence>
<name>A0A4U0XSH8_9PEZI</name>
<dbReference type="OrthoDB" id="5585685at2759"/>
<dbReference type="PANTHER" id="PTHR12425:SF5">
    <property type="entry name" value="SYNEMBRYN"/>
    <property type="match status" value="1"/>
</dbReference>
<dbReference type="GO" id="GO:0005085">
    <property type="term" value="F:guanyl-nucleotide exchange factor activity"/>
    <property type="evidence" value="ECO:0007669"/>
    <property type="project" value="UniProtKB-KW"/>
</dbReference>
<protein>
    <submittedName>
        <fullName evidence="6">Uncharacterized protein</fullName>
    </submittedName>
</protein>
<gene>
    <name evidence="6" type="ORF">B0A55_03517</name>
</gene>
<evidence type="ECO:0000256" key="3">
    <source>
        <dbReference type="ARBA" id="ARBA00023186"/>
    </source>
</evidence>
<evidence type="ECO:0000256" key="1">
    <source>
        <dbReference type="ARBA" id="ARBA00009049"/>
    </source>
</evidence>
<dbReference type="GO" id="GO:0001965">
    <property type="term" value="F:G-protein alpha-subunit binding"/>
    <property type="evidence" value="ECO:0007669"/>
    <property type="project" value="TreeGrafter"/>
</dbReference>
<feature type="coiled-coil region" evidence="4">
    <location>
        <begin position="10"/>
        <end position="44"/>
    </location>
</feature>
<evidence type="ECO:0000313" key="7">
    <source>
        <dbReference type="Proteomes" id="UP000309340"/>
    </source>
</evidence>
<feature type="non-terminal residue" evidence="6">
    <location>
        <position position="480"/>
    </location>
</feature>
<dbReference type="InterPro" id="IPR019318">
    <property type="entry name" value="Gua_nucleotide_exch_fac_Ric8"/>
</dbReference>
<dbReference type="GO" id="GO:0005737">
    <property type="term" value="C:cytoplasm"/>
    <property type="evidence" value="ECO:0007669"/>
    <property type="project" value="TreeGrafter"/>
</dbReference>
<organism evidence="6 7">
    <name type="scientific">Friedmanniomyces simplex</name>
    <dbReference type="NCBI Taxonomy" id="329884"/>
    <lineage>
        <taxon>Eukaryota</taxon>
        <taxon>Fungi</taxon>
        <taxon>Dikarya</taxon>
        <taxon>Ascomycota</taxon>
        <taxon>Pezizomycotina</taxon>
        <taxon>Dothideomycetes</taxon>
        <taxon>Dothideomycetidae</taxon>
        <taxon>Mycosphaerellales</taxon>
        <taxon>Teratosphaeriaceae</taxon>
        <taxon>Friedmanniomyces</taxon>
    </lineage>
</organism>
<accession>A0A4U0XSH8</accession>
<evidence type="ECO:0000313" key="6">
    <source>
        <dbReference type="EMBL" id="TKA79426.1"/>
    </source>
</evidence>
<dbReference type="InterPro" id="IPR016024">
    <property type="entry name" value="ARM-type_fold"/>
</dbReference>
<dbReference type="AlphaFoldDB" id="A0A4U0XSH8"/>
<feature type="region of interest" description="Disordered" evidence="5">
    <location>
        <begin position="396"/>
        <end position="442"/>
    </location>
</feature>
<evidence type="ECO:0000256" key="2">
    <source>
        <dbReference type="ARBA" id="ARBA00022658"/>
    </source>
</evidence>
<dbReference type="EMBL" id="NAJQ01000090">
    <property type="protein sequence ID" value="TKA79426.1"/>
    <property type="molecule type" value="Genomic_DNA"/>
</dbReference>